<feature type="domain" description="DNA helicase Pif1-like 2B" evidence="1">
    <location>
        <begin position="80"/>
        <end position="123"/>
    </location>
</feature>
<dbReference type="GO" id="GO:0004386">
    <property type="term" value="F:helicase activity"/>
    <property type="evidence" value="ECO:0007669"/>
    <property type="project" value="UniProtKB-KW"/>
</dbReference>
<dbReference type="PANTHER" id="PTHR10492:SF57">
    <property type="entry name" value="ATP-DEPENDENT DNA HELICASE"/>
    <property type="match status" value="1"/>
</dbReference>
<keyword evidence="2" id="KW-0067">ATP-binding</keyword>
<comment type="caution">
    <text evidence="2">The sequence shown here is derived from an EMBL/GenBank/DDBJ whole genome shotgun (WGS) entry which is preliminary data.</text>
</comment>
<dbReference type="AlphaFoldDB" id="A0A8J5NA89"/>
<keyword evidence="2" id="KW-0378">Hydrolase</keyword>
<evidence type="ECO:0000313" key="2">
    <source>
        <dbReference type="EMBL" id="KAG7176826.1"/>
    </source>
</evidence>
<dbReference type="SUPFAM" id="SSF52540">
    <property type="entry name" value="P-loop containing nucleoside triphosphate hydrolases"/>
    <property type="match status" value="1"/>
</dbReference>
<name>A0A8J5NA89_HOMAM</name>
<evidence type="ECO:0000313" key="3">
    <source>
        <dbReference type="Proteomes" id="UP000747542"/>
    </source>
</evidence>
<gene>
    <name evidence="2" type="ORF">Hamer_G000008</name>
</gene>
<keyword evidence="3" id="KW-1185">Reference proteome</keyword>
<proteinExistence type="predicted"/>
<reference evidence="2" key="1">
    <citation type="journal article" date="2021" name="Sci. Adv.">
        <title>The American lobster genome reveals insights on longevity, neural, and immune adaptations.</title>
        <authorList>
            <person name="Polinski J.M."/>
            <person name="Zimin A.V."/>
            <person name="Clark K.F."/>
            <person name="Kohn A.B."/>
            <person name="Sadowski N."/>
            <person name="Timp W."/>
            <person name="Ptitsyn A."/>
            <person name="Khanna P."/>
            <person name="Romanova D.Y."/>
            <person name="Williams P."/>
            <person name="Greenwood S.J."/>
            <person name="Moroz L.L."/>
            <person name="Walt D.R."/>
            <person name="Bodnar A.G."/>
        </authorList>
    </citation>
    <scope>NUCLEOTIDE SEQUENCE</scope>
    <source>
        <strain evidence="2">GMGI-L3</strain>
    </source>
</reference>
<protein>
    <submittedName>
        <fullName evidence="2">Putative PIF1-like helicase-containing protein 2</fullName>
    </submittedName>
</protein>
<keyword evidence="2" id="KW-0347">Helicase</keyword>
<sequence>MGCGNVEKSSTELTNMVYPNIIHHNKNNKWLRERAILAPKNETVAEINMTLLRLLPGSETSFKSVDIVIDQDQAVQYPAEFLNYLEIAGMPPHHLTLKIGTPIMLLRNLEPPILCNGTRLVITTG</sequence>
<dbReference type="PANTHER" id="PTHR10492">
    <property type="match status" value="1"/>
</dbReference>
<organism evidence="2 3">
    <name type="scientific">Homarus americanus</name>
    <name type="common">American lobster</name>
    <dbReference type="NCBI Taxonomy" id="6706"/>
    <lineage>
        <taxon>Eukaryota</taxon>
        <taxon>Metazoa</taxon>
        <taxon>Ecdysozoa</taxon>
        <taxon>Arthropoda</taxon>
        <taxon>Crustacea</taxon>
        <taxon>Multicrustacea</taxon>
        <taxon>Malacostraca</taxon>
        <taxon>Eumalacostraca</taxon>
        <taxon>Eucarida</taxon>
        <taxon>Decapoda</taxon>
        <taxon>Pleocyemata</taxon>
        <taxon>Astacidea</taxon>
        <taxon>Nephropoidea</taxon>
        <taxon>Nephropidae</taxon>
        <taxon>Homarus</taxon>
    </lineage>
</organism>
<evidence type="ECO:0000259" key="1">
    <source>
        <dbReference type="Pfam" id="PF21530"/>
    </source>
</evidence>
<dbReference type="InterPro" id="IPR049163">
    <property type="entry name" value="Pif1-like_2B_dom"/>
</dbReference>
<keyword evidence="2" id="KW-0547">Nucleotide-binding</keyword>
<dbReference type="Proteomes" id="UP000747542">
    <property type="component" value="Unassembled WGS sequence"/>
</dbReference>
<dbReference type="Pfam" id="PF21530">
    <property type="entry name" value="Pif1_2B_dom"/>
    <property type="match status" value="1"/>
</dbReference>
<accession>A0A8J5NA89</accession>
<dbReference type="InterPro" id="IPR027417">
    <property type="entry name" value="P-loop_NTPase"/>
</dbReference>
<dbReference type="EMBL" id="JAHLQT010002534">
    <property type="protein sequence ID" value="KAG7176826.1"/>
    <property type="molecule type" value="Genomic_DNA"/>
</dbReference>